<evidence type="ECO:0000313" key="1">
    <source>
        <dbReference type="EMBL" id="ETN97484.1"/>
    </source>
</evidence>
<keyword evidence="2" id="KW-1185">Reference proteome</keyword>
<organism evidence="1 2">
    <name type="scientific">Reticulomyxa filosa</name>
    <dbReference type="NCBI Taxonomy" id="46433"/>
    <lineage>
        <taxon>Eukaryota</taxon>
        <taxon>Sar</taxon>
        <taxon>Rhizaria</taxon>
        <taxon>Retaria</taxon>
        <taxon>Foraminifera</taxon>
        <taxon>Monothalamids</taxon>
        <taxon>Reticulomyxidae</taxon>
        <taxon>Reticulomyxa</taxon>
    </lineage>
</organism>
<evidence type="ECO:0000313" key="2">
    <source>
        <dbReference type="Proteomes" id="UP000023152"/>
    </source>
</evidence>
<sequence>NKRKYPRTKLRLNGMDIQEADHVKYLVLIMDSKMTYQHHINYVYGKASMKLGYLTFLRSYKGIRLSLSSIIGVCMRILEWSSGIAQTTTQHDPKIAMCKILGVMNSTAYNTLNVISQLPPLELRRQQEEVNLLQKFVRWCNKFPEHNLTMVYQLWQRNREIKDNEKFVCSEKLSTLYRTYIHMSEIGMPRVSPDEMTHYDKPPNQIARLPRTRKSPFEKWSEPTQEQILASLDGKTIVIFADGSTKPEPGLGGTGLVIQDPSFHQWIELEFPIKGITTMIASEIESIRQH</sequence>
<feature type="non-terminal residue" evidence="1">
    <location>
        <position position="1"/>
    </location>
</feature>
<reference evidence="1 2" key="1">
    <citation type="journal article" date="2013" name="Curr. Biol.">
        <title>The Genome of the Foraminiferan Reticulomyxa filosa.</title>
        <authorList>
            <person name="Glockner G."/>
            <person name="Hulsmann N."/>
            <person name="Schleicher M."/>
            <person name="Noegel A.A."/>
            <person name="Eichinger L."/>
            <person name="Gallinger C."/>
            <person name="Pawlowski J."/>
            <person name="Sierra R."/>
            <person name="Euteneuer U."/>
            <person name="Pillet L."/>
            <person name="Moustafa A."/>
            <person name="Platzer M."/>
            <person name="Groth M."/>
            <person name="Szafranski K."/>
            <person name="Schliwa M."/>
        </authorList>
    </citation>
    <scope>NUCLEOTIDE SEQUENCE [LARGE SCALE GENOMIC DNA]</scope>
</reference>
<dbReference type="OrthoDB" id="8058536at2759"/>
<dbReference type="AlphaFoldDB" id="X6L9T4"/>
<dbReference type="Proteomes" id="UP000023152">
    <property type="component" value="Unassembled WGS sequence"/>
</dbReference>
<gene>
    <name evidence="1" type="ORF">RFI_40045</name>
</gene>
<proteinExistence type="predicted"/>
<dbReference type="EMBL" id="ASPP01049572">
    <property type="protein sequence ID" value="ETN97484.1"/>
    <property type="molecule type" value="Genomic_DNA"/>
</dbReference>
<accession>X6L9T4</accession>
<evidence type="ECO:0008006" key="3">
    <source>
        <dbReference type="Google" id="ProtNLM"/>
    </source>
</evidence>
<protein>
    <recommendedName>
        <fullName evidence="3">RNase H type-1 domain-containing protein</fullName>
    </recommendedName>
</protein>
<name>X6L9T4_RETFI</name>
<comment type="caution">
    <text evidence="1">The sequence shown here is derived from an EMBL/GenBank/DDBJ whole genome shotgun (WGS) entry which is preliminary data.</text>
</comment>